<feature type="transmembrane region" description="Helical" evidence="6">
    <location>
        <begin position="206"/>
        <end position="225"/>
    </location>
</feature>
<reference evidence="7 8" key="1">
    <citation type="journal article" date="2010" name="Stand. Genomic Sci.">
        <title>Complete genome sequence of Haliangium ochraceum type strain (SMP-2).</title>
        <authorList>
            <consortium name="US DOE Joint Genome Institute (JGI-PGF)"/>
            <person name="Ivanova N."/>
            <person name="Daum C."/>
            <person name="Lang E."/>
            <person name="Abt B."/>
            <person name="Kopitz M."/>
            <person name="Saunders E."/>
            <person name="Lapidus A."/>
            <person name="Lucas S."/>
            <person name="Glavina Del Rio T."/>
            <person name="Nolan M."/>
            <person name="Tice H."/>
            <person name="Copeland A."/>
            <person name="Cheng J.F."/>
            <person name="Chen F."/>
            <person name="Bruce D."/>
            <person name="Goodwin L."/>
            <person name="Pitluck S."/>
            <person name="Mavromatis K."/>
            <person name="Pati A."/>
            <person name="Mikhailova N."/>
            <person name="Chen A."/>
            <person name="Palaniappan K."/>
            <person name="Land M."/>
            <person name="Hauser L."/>
            <person name="Chang Y.J."/>
            <person name="Jeffries C.D."/>
            <person name="Detter J.C."/>
            <person name="Brettin T."/>
            <person name="Rohde M."/>
            <person name="Goker M."/>
            <person name="Bristow J."/>
            <person name="Markowitz V."/>
            <person name="Eisen J.A."/>
            <person name="Hugenholtz P."/>
            <person name="Kyrpides N.C."/>
            <person name="Klenk H.P."/>
        </authorList>
    </citation>
    <scope>NUCLEOTIDE SEQUENCE [LARGE SCALE GENOMIC DNA]</scope>
    <source>
        <strain evidence="8">DSM 14365 / CIP 107738 / JCM 11303 / AJ 13395 / SMP-2</strain>
    </source>
</reference>
<dbReference type="STRING" id="502025.Hoch_4052"/>
<evidence type="ECO:0000256" key="2">
    <source>
        <dbReference type="ARBA" id="ARBA00022475"/>
    </source>
</evidence>
<accession>D0LJH7</accession>
<dbReference type="eggNOG" id="COG0382">
    <property type="taxonomic scope" value="Bacteria"/>
</dbReference>
<gene>
    <name evidence="7" type="ordered locus">Hoch_4052</name>
</gene>
<feature type="transmembrane region" description="Helical" evidence="6">
    <location>
        <begin position="237"/>
        <end position="255"/>
    </location>
</feature>
<dbReference type="HOGENOM" id="CLU_029423_0_1_7"/>
<proteinExistence type="predicted"/>
<feature type="transmembrane region" description="Helical" evidence="6">
    <location>
        <begin position="78"/>
        <end position="100"/>
    </location>
</feature>
<dbReference type="InterPro" id="IPR050475">
    <property type="entry name" value="Prenyltransferase_related"/>
</dbReference>
<dbReference type="Gene3D" id="1.10.357.140">
    <property type="entry name" value="UbiA prenyltransferase"/>
    <property type="match status" value="1"/>
</dbReference>
<dbReference type="CDD" id="cd13963">
    <property type="entry name" value="PT_UbiA_2"/>
    <property type="match status" value="1"/>
</dbReference>
<comment type="subcellular location">
    <subcellularLocation>
        <location evidence="1">Membrane</location>
        <topology evidence="1">Multi-pass membrane protein</topology>
    </subcellularLocation>
</comment>
<dbReference type="Proteomes" id="UP000001880">
    <property type="component" value="Chromosome"/>
</dbReference>
<evidence type="ECO:0000256" key="3">
    <source>
        <dbReference type="ARBA" id="ARBA00022692"/>
    </source>
</evidence>
<dbReference type="KEGG" id="hoh:Hoch_4052"/>
<keyword evidence="3 6" id="KW-0812">Transmembrane</keyword>
<feature type="transmembrane region" description="Helical" evidence="6">
    <location>
        <begin position="131"/>
        <end position="152"/>
    </location>
</feature>
<keyword evidence="7" id="KW-0808">Transferase</keyword>
<keyword evidence="5 6" id="KW-0472">Membrane</keyword>
<keyword evidence="8" id="KW-1185">Reference proteome</keyword>
<feature type="transmembrane region" description="Helical" evidence="6">
    <location>
        <begin position="276"/>
        <end position="295"/>
    </location>
</feature>
<dbReference type="InterPro" id="IPR000537">
    <property type="entry name" value="UbiA_prenyltransferase"/>
</dbReference>
<keyword evidence="4 6" id="KW-1133">Transmembrane helix</keyword>
<evidence type="ECO:0000256" key="5">
    <source>
        <dbReference type="ARBA" id="ARBA00023136"/>
    </source>
</evidence>
<feature type="transmembrane region" description="Helical" evidence="6">
    <location>
        <begin position="106"/>
        <end position="124"/>
    </location>
</feature>
<evidence type="ECO:0000256" key="6">
    <source>
        <dbReference type="SAM" id="Phobius"/>
    </source>
</evidence>
<evidence type="ECO:0000313" key="7">
    <source>
        <dbReference type="EMBL" id="ACY16551.1"/>
    </source>
</evidence>
<dbReference type="PANTHER" id="PTHR42723:SF1">
    <property type="entry name" value="CHLOROPHYLL SYNTHASE, CHLOROPLASTIC"/>
    <property type="match status" value="1"/>
</dbReference>
<feature type="transmembrane region" description="Helical" evidence="6">
    <location>
        <begin position="37"/>
        <end position="58"/>
    </location>
</feature>
<organism evidence="7 8">
    <name type="scientific">Haliangium ochraceum (strain DSM 14365 / JCM 11303 / SMP-2)</name>
    <dbReference type="NCBI Taxonomy" id="502025"/>
    <lineage>
        <taxon>Bacteria</taxon>
        <taxon>Pseudomonadati</taxon>
        <taxon>Myxococcota</taxon>
        <taxon>Polyangia</taxon>
        <taxon>Haliangiales</taxon>
        <taxon>Kofleriaceae</taxon>
        <taxon>Haliangium</taxon>
    </lineage>
</organism>
<keyword evidence="2" id="KW-1003">Cell membrane</keyword>
<evidence type="ECO:0000256" key="1">
    <source>
        <dbReference type="ARBA" id="ARBA00004141"/>
    </source>
</evidence>
<name>D0LJH7_HALO1</name>
<dbReference type="GO" id="GO:0016020">
    <property type="term" value="C:membrane"/>
    <property type="evidence" value="ECO:0007669"/>
    <property type="project" value="UniProtKB-SubCell"/>
</dbReference>
<dbReference type="OrthoDB" id="9803632at2"/>
<feature type="transmembrane region" description="Helical" evidence="6">
    <location>
        <begin position="158"/>
        <end position="175"/>
    </location>
</feature>
<dbReference type="RefSeq" id="WP_012829149.1">
    <property type="nucleotide sequence ID" value="NC_013440.1"/>
</dbReference>
<dbReference type="EMBL" id="CP001804">
    <property type="protein sequence ID" value="ACY16551.1"/>
    <property type="molecule type" value="Genomic_DNA"/>
</dbReference>
<protein>
    <submittedName>
        <fullName evidence="7">UbiA prenyltransferase</fullName>
    </submittedName>
</protein>
<evidence type="ECO:0000313" key="8">
    <source>
        <dbReference type="Proteomes" id="UP000001880"/>
    </source>
</evidence>
<dbReference type="PANTHER" id="PTHR42723">
    <property type="entry name" value="CHLOROPHYLL SYNTHASE"/>
    <property type="match status" value="1"/>
</dbReference>
<dbReference type="GO" id="GO:0016765">
    <property type="term" value="F:transferase activity, transferring alkyl or aryl (other than methyl) groups"/>
    <property type="evidence" value="ECO:0007669"/>
    <property type="project" value="InterPro"/>
</dbReference>
<dbReference type="AlphaFoldDB" id="D0LJH7"/>
<dbReference type="InterPro" id="IPR044878">
    <property type="entry name" value="UbiA_sf"/>
</dbReference>
<evidence type="ECO:0000256" key="4">
    <source>
        <dbReference type="ARBA" id="ARBA00022989"/>
    </source>
</evidence>
<sequence>MTTARAIWVTLRPHQWVKNLFVIAPLVFSKHLFEATFAARALVAALCFCALSGAVYSFNDLRDIEMDRAHPIKRNRPIAAGALGQNTAIALCMLLTAGALTASAVLSWQLALAAAGYLIMNVGYSMGLKRLAYVDVLIIAAGFLLRVIGGAFAIEVPISPWLIACTVLLSSLLGFGKRAHEVIMAERMGRDPSSTRSSLRGYRARTLTWIMLVLAAATTASYALYTQDARTVSFFHTHRLVWTLPFCVLGIARFLQLALWRPRAQSPTEAMLRDGLFLLNIALWGVAVMVIIYGLS</sequence>
<dbReference type="Pfam" id="PF01040">
    <property type="entry name" value="UbiA"/>
    <property type="match status" value="1"/>
</dbReference>